<name>A0A5C8PM14_9HYPH</name>
<keyword evidence="3" id="KW-0520">NAD</keyword>
<proteinExistence type="inferred from homology"/>
<evidence type="ECO:0000256" key="2">
    <source>
        <dbReference type="ARBA" id="ARBA00023002"/>
    </source>
</evidence>
<feature type="compositionally biased region" description="Low complexity" evidence="5">
    <location>
        <begin position="1"/>
        <end position="12"/>
    </location>
</feature>
<dbReference type="PANTHER" id="PTHR42789:SF1">
    <property type="entry name" value="D-ISOMER SPECIFIC 2-HYDROXYACID DEHYDROGENASE FAMILY PROTEIN (AFU_ORTHOLOGUE AFUA_6G10090)"/>
    <property type="match status" value="1"/>
</dbReference>
<dbReference type="CDD" id="cd12175">
    <property type="entry name" value="2-Hacid_dh_11"/>
    <property type="match status" value="1"/>
</dbReference>
<dbReference type="PROSITE" id="PS00670">
    <property type="entry name" value="D_2_HYDROXYACID_DH_2"/>
    <property type="match status" value="1"/>
</dbReference>
<feature type="domain" description="D-isomer specific 2-hydroxyacid dehydrogenase catalytic" evidence="6">
    <location>
        <begin position="118"/>
        <end position="395"/>
    </location>
</feature>
<evidence type="ECO:0000256" key="5">
    <source>
        <dbReference type="SAM" id="MobiDB-lite"/>
    </source>
</evidence>
<dbReference type="AlphaFoldDB" id="A0A5C8PM14"/>
<dbReference type="InterPro" id="IPR006139">
    <property type="entry name" value="D-isomer_2_OHA_DH_cat_dom"/>
</dbReference>
<dbReference type="InterPro" id="IPR006140">
    <property type="entry name" value="D-isomer_DH_NAD-bd"/>
</dbReference>
<comment type="caution">
    <text evidence="8">The sequence shown here is derived from an EMBL/GenBank/DDBJ whole genome shotgun (WGS) entry which is preliminary data.</text>
</comment>
<evidence type="ECO:0000313" key="8">
    <source>
        <dbReference type="EMBL" id="TXL75343.1"/>
    </source>
</evidence>
<dbReference type="PROSITE" id="PS00671">
    <property type="entry name" value="D_2_HYDROXYACID_DH_3"/>
    <property type="match status" value="1"/>
</dbReference>
<keyword evidence="2 4" id="KW-0560">Oxidoreductase</keyword>
<evidence type="ECO:0008006" key="10">
    <source>
        <dbReference type="Google" id="ProtNLM"/>
    </source>
</evidence>
<dbReference type="InterPro" id="IPR050857">
    <property type="entry name" value="D-2-hydroxyacid_DH"/>
</dbReference>
<sequence>MSSVAVAASTTAKVRNGRPSKVSSGNSRSRVGESGILPSSLIVPRCAIVDPSFPLNATLPRWFRTEAGLWSRSRSDTIEEAMNPKIVLVAPSDAHEPARTMLPSGFDLLIEAAGSPAYAAALREAEYLVGFVDMLVKESLYQAAPRLRLIQLLSAGYDRADIATARRAGVPIANNGGANAVAVAEHALLLMLAVSRRLIWQHASVSAGRWRGNATPRVHELRSRTLGIVGLGTIGKKTARLAAAFGMPVQYYDIARLSEDAEDALGVRFRLLRELLRTSDIVSLHVPLNPSTQGMLGAAELALMKPDAILVNTSRGPVVDEPALHRALSAGAIAGAGLDVFAEEPPPVDNPLFKLDNVVLSAHLAGPTFESNIARLRNAFDNVQRVARGEPPLWVIPELG</sequence>
<organism evidence="8 9">
    <name type="scientific">Vineibacter terrae</name>
    <dbReference type="NCBI Taxonomy" id="2586908"/>
    <lineage>
        <taxon>Bacteria</taxon>
        <taxon>Pseudomonadati</taxon>
        <taxon>Pseudomonadota</taxon>
        <taxon>Alphaproteobacteria</taxon>
        <taxon>Hyphomicrobiales</taxon>
        <taxon>Vineibacter</taxon>
    </lineage>
</organism>
<dbReference type="GO" id="GO:0016616">
    <property type="term" value="F:oxidoreductase activity, acting on the CH-OH group of donors, NAD or NADP as acceptor"/>
    <property type="evidence" value="ECO:0007669"/>
    <property type="project" value="InterPro"/>
</dbReference>
<feature type="domain" description="D-isomer specific 2-hydroxyacid dehydrogenase NAD-binding" evidence="7">
    <location>
        <begin position="189"/>
        <end position="365"/>
    </location>
</feature>
<evidence type="ECO:0000256" key="3">
    <source>
        <dbReference type="ARBA" id="ARBA00023027"/>
    </source>
</evidence>
<keyword evidence="9" id="KW-1185">Reference proteome</keyword>
<evidence type="ECO:0000259" key="7">
    <source>
        <dbReference type="Pfam" id="PF02826"/>
    </source>
</evidence>
<feature type="region of interest" description="Disordered" evidence="5">
    <location>
        <begin position="1"/>
        <end position="32"/>
    </location>
</feature>
<dbReference type="Pfam" id="PF00389">
    <property type="entry name" value="2-Hacid_dh"/>
    <property type="match status" value="1"/>
</dbReference>
<dbReference type="PANTHER" id="PTHR42789">
    <property type="entry name" value="D-ISOMER SPECIFIC 2-HYDROXYACID DEHYDROGENASE FAMILY PROTEIN (AFU_ORTHOLOGUE AFUA_6G10090)"/>
    <property type="match status" value="1"/>
</dbReference>
<dbReference type="Pfam" id="PF02826">
    <property type="entry name" value="2-Hacid_dh_C"/>
    <property type="match status" value="1"/>
</dbReference>
<gene>
    <name evidence="8" type="ORF">FHP25_13950</name>
</gene>
<evidence type="ECO:0000256" key="1">
    <source>
        <dbReference type="ARBA" id="ARBA00005854"/>
    </source>
</evidence>
<dbReference type="SUPFAM" id="SSF52283">
    <property type="entry name" value="Formate/glycerate dehydrogenase catalytic domain-like"/>
    <property type="match status" value="1"/>
</dbReference>
<dbReference type="EMBL" id="VDUZ01000014">
    <property type="protein sequence ID" value="TXL75343.1"/>
    <property type="molecule type" value="Genomic_DNA"/>
</dbReference>
<reference evidence="8 9" key="1">
    <citation type="submission" date="2019-06" db="EMBL/GenBank/DDBJ databases">
        <title>New taxonomy in bacterial strain CC-CFT640, isolated from vineyard.</title>
        <authorList>
            <person name="Lin S.-Y."/>
            <person name="Tsai C.-F."/>
            <person name="Young C.-C."/>
        </authorList>
    </citation>
    <scope>NUCLEOTIDE SEQUENCE [LARGE SCALE GENOMIC DNA]</scope>
    <source>
        <strain evidence="8 9">CC-CFT640</strain>
    </source>
</reference>
<accession>A0A5C8PM14</accession>
<dbReference type="GO" id="GO:0051287">
    <property type="term" value="F:NAD binding"/>
    <property type="evidence" value="ECO:0007669"/>
    <property type="project" value="InterPro"/>
</dbReference>
<dbReference type="OrthoDB" id="9793626at2"/>
<evidence type="ECO:0000256" key="4">
    <source>
        <dbReference type="RuleBase" id="RU003719"/>
    </source>
</evidence>
<dbReference type="Gene3D" id="3.40.50.720">
    <property type="entry name" value="NAD(P)-binding Rossmann-like Domain"/>
    <property type="match status" value="2"/>
</dbReference>
<dbReference type="Proteomes" id="UP000321638">
    <property type="component" value="Unassembled WGS sequence"/>
</dbReference>
<dbReference type="InterPro" id="IPR036291">
    <property type="entry name" value="NAD(P)-bd_dom_sf"/>
</dbReference>
<evidence type="ECO:0000259" key="6">
    <source>
        <dbReference type="Pfam" id="PF00389"/>
    </source>
</evidence>
<dbReference type="InterPro" id="IPR029753">
    <property type="entry name" value="D-isomer_DH_CS"/>
</dbReference>
<dbReference type="SUPFAM" id="SSF51735">
    <property type="entry name" value="NAD(P)-binding Rossmann-fold domains"/>
    <property type="match status" value="1"/>
</dbReference>
<protein>
    <recommendedName>
        <fullName evidence="10">Lactate dehydrogenase</fullName>
    </recommendedName>
</protein>
<dbReference type="FunFam" id="3.40.50.720:FF:000203">
    <property type="entry name" value="D-3-phosphoglycerate dehydrogenase (SerA)"/>
    <property type="match status" value="1"/>
</dbReference>
<evidence type="ECO:0000313" key="9">
    <source>
        <dbReference type="Proteomes" id="UP000321638"/>
    </source>
</evidence>
<comment type="similarity">
    <text evidence="1 4">Belongs to the D-isomer specific 2-hydroxyacid dehydrogenase family.</text>
</comment>